<dbReference type="STRING" id="1005945.SAMN05216561_102306"/>
<evidence type="ECO:0000313" key="3">
    <source>
        <dbReference type="Proteomes" id="UP000198649"/>
    </source>
</evidence>
<dbReference type="EMBL" id="FOQG01000002">
    <property type="protein sequence ID" value="SFH80376.1"/>
    <property type="molecule type" value="Genomic_DNA"/>
</dbReference>
<keyword evidence="3" id="KW-1185">Reference proteome</keyword>
<dbReference type="AlphaFoldDB" id="A0A1I3D174"/>
<reference evidence="2 3" key="1">
    <citation type="submission" date="2016-10" db="EMBL/GenBank/DDBJ databases">
        <authorList>
            <person name="de Groot N.N."/>
        </authorList>
    </citation>
    <scope>NUCLEOTIDE SEQUENCE [LARGE SCALE GENOMIC DNA]</scope>
    <source>
        <strain evidence="2 3">CGMCC 1.11156</strain>
    </source>
</reference>
<evidence type="ECO:0000259" key="1">
    <source>
        <dbReference type="Pfam" id="PF26351"/>
    </source>
</evidence>
<dbReference type="InterPro" id="IPR058404">
    <property type="entry name" value="DUF8091"/>
</dbReference>
<dbReference type="RefSeq" id="WP_143099647.1">
    <property type="nucleotide sequence ID" value="NZ_BKAF01000004.1"/>
</dbReference>
<name>A0A1I3D174_9ACTN</name>
<gene>
    <name evidence="2" type="ORF">SAMN05216561_102306</name>
</gene>
<organism evidence="2 3">
    <name type="scientific">Nocardioides psychrotolerans</name>
    <dbReference type="NCBI Taxonomy" id="1005945"/>
    <lineage>
        <taxon>Bacteria</taxon>
        <taxon>Bacillati</taxon>
        <taxon>Actinomycetota</taxon>
        <taxon>Actinomycetes</taxon>
        <taxon>Propionibacteriales</taxon>
        <taxon>Nocardioidaceae</taxon>
        <taxon>Nocardioides</taxon>
    </lineage>
</organism>
<accession>A0A1I3D174</accession>
<feature type="domain" description="DUF8091" evidence="1">
    <location>
        <begin position="12"/>
        <end position="164"/>
    </location>
</feature>
<evidence type="ECO:0000313" key="2">
    <source>
        <dbReference type="EMBL" id="SFH80376.1"/>
    </source>
</evidence>
<sequence>MPGIGELAEGPLHAAVKQWLSRPGDAFEVPIGRWVVDLVRADGELVEIQTGGFGPLGPKLDGLLDQHRMRIVHPVPAVRRIVRVDADGVILSERRSPKKAGVLEVFDKLVSFPSLIGHPHLVVEVLLCREDHVRAPAPTRSRSGRRTRDPGVRHLAEVVGRHELRQPADALGLLGADLPTEPFSTAELGALVGAPVVLAQRVAYCLRLMELIEPAGRRGPTPLHRLVDPRRP</sequence>
<protein>
    <recommendedName>
        <fullName evidence="1">DUF8091 domain-containing protein</fullName>
    </recommendedName>
</protein>
<dbReference type="Pfam" id="PF26351">
    <property type="entry name" value="DUF8091"/>
    <property type="match status" value="1"/>
</dbReference>
<dbReference type="OrthoDB" id="9778820at2"/>
<proteinExistence type="predicted"/>
<dbReference type="Proteomes" id="UP000198649">
    <property type="component" value="Unassembled WGS sequence"/>
</dbReference>